<dbReference type="AlphaFoldDB" id="A0A4C1TW20"/>
<dbReference type="Proteomes" id="UP000299102">
    <property type="component" value="Unassembled WGS sequence"/>
</dbReference>
<dbReference type="EMBL" id="BGZK01000094">
    <property type="protein sequence ID" value="GBP18245.1"/>
    <property type="molecule type" value="Genomic_DNA"/>
</dbReference>
<sequence>MCFAVSPRSLEASADVPAQNFDEGFLVHTLHSRCINVVRSTLRVNKGKVTVELPIVRAASMDCSVGLNNKRRISDGRRSLSYMAVVWLDLEYVYVLYKSRSHPLLRIASAALPPPVDPVRVSARTNSLSVPEWGLVWWRVRLVLFYLFYAKSNKSPLRQLVPYKIYCSAYRLIEDARHKSSASRPLFSLMSKISNLPSWYS</sequence>
<proteinExistence type="predicted"/>
<evidence type="ECO:0000313" key="2">
    <source>
        <dbReference type="Proteomes" id="UP000299102"/>
    </source>
</evidence>
<name>A0A4C1TW20_EUMVA</name>
<protein>
    <submittedName>
        <fullName evidence="1">Uncharacterized protein</fullName>
    </submittedName>
</protein>
<comment type="caution">
    <text evidence="1">The sequence shown here is derived from an EMBL/GenBank/DDBJ whole genome shotgun (WGS) entry which is preliminary data.</text>
</comment>
<evidence type="ECO:0000313" key="1">
    <source>
        <dbReference type="EMBL" id="GBP18245.1"/>
    </source>
</evidence>
<gene>
    <name evidence="1" type="ORF">EVAR_9087_1</name>
</gene>
<accession>A0A4C1TW20</accession>
<reference evidence="1 2" key="1">
    <citation type="journal article" date="2019" name="Commun. Biol.">
        <title>The bagworm genome reveals a unique fibroin gene that provides high tensile strength.</title>
        <authorList>
            <person name="Kono N."/>
            <person name="Nakamura H."/>
            <person name="Ohtoshi R."/>
            <person name="Tomita M."/>
            <person name="Numata K."/>
            <person name="Arakawa K."/>
        </authorList>
    </citation>
    <scope>NUCLEOTIDE SEQUENCE [LARGE SCALE GENOMIC DNA]</scope>
</reference>
<organism evidence="1 2">
    <name type="scientific">Eumeta variegata</name>
    <name type="common">Bagworm moth</name>
    <name type="synonym">Eumeta japonica</name>
    <dbReference type="NCBI Taxonomy" id="151549"/>
    <lineage>
        <taxon>Eukaryota</taxon>
        <taxon>Metazoa</taxon>
        <taxon>Ecdysozoa</taxon>
        <taxon>Arthropoda</taxon>
        <taxon>Hexapoda</taxon>
        <taxon>Insecta</taxon>
        <taxon>Pterygota</taxon>
        <taxon>Neoptera</taxon>
        <taxon>Endopterygota</taxon>
        <taxon>Lepidoptera</taxon>
        <taxon>Glossata</taxon>
        <taxon>Ditrysia</taxon>
        <taxon>Tineoidea</taxon>
        <taxon>Psychidae</taxon>
        <taxon>Oiketicinae</taxon>
        <taxon>Eumeta</taxon>
    </lineage>
</organism>
<keyword evidence="2" id="KW-1185">Reference proteome</keyword>